<keyword evidence="4 7" id="KW-1133">Transmembrane helix</keyword>
<dbReference type="InterPro" id="IPR052222">
    <property type="entry name" value="DESIGUAL"/>
</dbReference>
<comment type="subcellular location">
    <subcellularLocation>
        <location evidence="1">Endomembrane system</location>
        <topology evidence="1">Multi-pass membrane protein</topology>
    </subcellularLocation>
</comment>
<dbReference type="EMBL" id="OZ075120">
    <property type="protein sequence ID" value="CAL4893749.1"/>
    <property type="molecule type" value="Genomic_DNA"/>
</dbReference>
<feature type="transmembrane region" description="Helical" evidence="7">
    <location>
        <begin position="53"/>
        <end position="79"/>
    </location>
</feature>
<evidence type="ECO:0000256" key="7">
    <source>
        <dbReference type="SAM" id="Phobius"/>
    </source>
</evidence>
<evidence type="ECO:0000313" key="9">
    <source>
        <dbReference type="Proteomes" id="UP001497457"/>
    </source>
</evidence>
<name>A0ABC8VMJ6_9POAL</name>
<keyword evidence="3" id="KW-0732">Signal</keyword>
<evidence type="ECO:0000256" key="6">
    <source>
        <dbReference type="ARBA" id="ARBA00029467"/>
    </source>
</evidence>
<feature type="transmembrane region" description="Helical" evidence="7">
    <location>
        <begin position="142"/>
        <end position="164"/>
    </location>
</feature>
<evidence type="ECO:0000256" key="4">
    <source>
        <dbReference type="ARBA" id="ARBA00022989"/>
    </source>
</evidence>
<reference evidence="8 9" key="2">
    <citation type="submission" date="2024-10" db="EMBL/GenBank/DDBJ databases">
        <authorList>
            <person name="Ryan C."/>
        </authorList>
    </citation>
    <scope>NUCLEOTIDE SEQUENCE [LARGE SCALE GENOMIC DNA]</scope>
</reference>
<dbReference type="PANTHER" id="PTHR31769">
    <property type="entry name" value="OS07G0462200 PROTEIN-RELATED"/>
    <property type="match status" value="1"/>
</dbReference>
<organism evidence="8 9">
    <name type="scientific">Urochloa decumbens</name>
    <dbReference type="NCBI Taxonomy" id="240449"/>
    <lineage>
        <taxon>Eukaryota</taxon>
        <taxon>Viridiplantae</taxon>
        <taxon>Streptophyta</taxon>
        <taxon>Embryophyta</taxon>
        <taxon>Tracheophyta</taxon>
        <taxon>Spermatophyta</taxon>
        <taxon>Magnoliopsida</taxon>
        <taxon>Liliopsida</taxon>
        <taxon>Poales</taxon>
        <taxon>Poaceae</taxon>
        <taxon>PACMAD clade</taxon>
        <taxon>Panicoideae</taxon>
        <taxon>Panicodae</taxon>
        <taxon>Paniceae</taxon>
        <taxon>Melinidinae</taxon>
        <taxon>Urochloa</taxon>
    </lineage>
</organism>
<protein>
    <submittedName>
        <fullName evidence="8">Uncharacterized protein</fullName>
    </submittedName>
</protein>
<keyword evidence="5 7" id="KW-0472">Membrane</keyword>
<keyword evidence="9" id="KW-1185">Reference proteome</keyword>
<reference evidence="9" key="1">
    <citation type="submission" date="2024-06" db="EMBL/GenBank/DDBJ databases">
        <authorList>
            <person name="Ryan C."/>
        </authorList>
    </citation>
    <scope>NUCLEOTIDE SEQUENCE [LARGE SCALE GENOMIC DNA]</scope>
</reference>
<dbReference type="InterPro" id="IPR009606">
    <property type="entry name" value="DEAL/Modifying_wall_lignin1/2"/>
</dbReference>
<evidence type="ECO:0000256" key="5">
    <source>
        <dbReference type="ARBA" id="ARBA00023136"/>
    </source>
</evidence>
<evidence type="ECO:0000256" key="1">
    <source>
        <dbReference type="ARBA" id="ARBA00004127"/>
    </source>
</evidence>
<keyword evidence="2 7" id="KW-0812">Transmembrane</keyword>
<dbReference type="AlphaFoldDB" id="A0ABC8VMJ6"/>
<evidence type="ECO:0000256" key="3">
    <source>
        <dbReference type="ARBA" id="ARBA00022729"/>
    </source>
</evidence>
<evidence type="ECO:0000313" key="8">
    <source>
        <dbReference type="EMBL" id="CAL4893749.1"/>
    </source>
</evidence>
<evidence type="ECO:0000256" key="2">
    <source>
        <dbReference type="ARBA" id="ARBA00022692"/>
    </source>
</evidence>
<feature type="transmembrane region" description="Helical" evidence="7">
    <location>
        <begin position="91"/>
        <end position="112"/>
    </location>
</feature>
<accession>A0ABC8VMJ6</accession>
<comment type="similarity">
    <text evidence="6">Belongs to the DESIGUAL family.</text>
</comment>
<dbReference type="Pfam" id="PF06749">
    <property type="entry name" value="DUF1218"/>
    <property type="match status" value="1"/>
</dbReference>
<sequence length="222" mass="23170">METGVTVLLALMVGMFGVTSAVLGFIAEGKRLTPGGIHVSGNECVYPASPAHTLGVCAMLLLMVAQIIASVAGGCCGCCRPGGGASKPKRRVLGVVASVLSWIMTLIAGWYYGQGVYWNTAGTRRASLSGVYEECPYLKGGVFVRAAVLSIVATSLAIISCFLLRAPAATPEPVEGDAEPKPNGIAVGLPQWPAQGNEHAPYQHPAQGIVHFNQIDNESYLQ</sequence>
<feature type="transmembrane region" description="Helical" evidence="7">
    <location>
        <begin position="7"/>
        <end position="27"/>
    </location>
</feature>
<dbReference type="Proteomes" id="UP001497457">
    <property type="component" value="Chromosome 10rd"/>
</dbReference>
<gene>
    <name evidence="8" type="ORF">URODEC1_LOCUS4964</name>
</gene>
<proteinExistence type="inferred from homology"/>
<dbReference type="GO" id="GO:0012505">
    <property type="term" value="C:endomembrane system"/>
    <property type="evidence" value="ECO:0007669"/>
    <property type="project" value="UniProtKB-SubCell"/>
</dbReference>